<keyword evidence="2" id="KW-1133">Transmembrane helix</keyword>
<name>A0ABW1K6A0_9ACTN</name>
<feature type="transmembrane region" description="Helical" evidence="2">
    <location>
        <begin position="12"/>
        <end position="34"/>
    </location>
</feature>
<gene>
    <name evidence="3" type="ORF">ACFP2T_09985</name>
</gene>
<evidence type="ECO:0000313" key="4">
    <source>
        <dbReference type="Proteomes" id="UP001596203"/>
    </source>
</evidence>
<comment type="caution">
    <text evidence="3">The sequence shown here is derived from an EMBL/GenBank/DDBJ whole genome shotgun (WGS) entry which is preliminary data.</text>
</comment>
<protein>
    <submittedName>
        <fullName evidence="3">Uncharacterized protein</fullName>
    </submittedName>
</protein>
<feature type="compositionally biased region" description="Basic and acidic residues" evidence="1">
    <location>
        <begin position="65"/>
        <end position="75"/>
    </location>
</feature>
<keyword evidence="2" id="KW-0812">Transmembrane</keyword>
<dbReference type="Proteomes" id="UP001596203">
    <property type="component" value="Unassembled WGS sequence"/>
</dbReference>
<feature type="transmembrane region" description="Helical" evidence="2">
    <location>
        <begin position="40"/>
        <end position="59"/>
    </location>
</feature>
<organism evidence="3 4">
    <name type="scientific">Plantactinospora solaniradicis</name>
    <dbReference type="NCBI Taxonomy" id="1723736"/>
    <lineage>
        <taxon>Bacteria</taxon>
        <taxon>Bacillati</taxon>
        <taxon>Actinomycetota</taxon>
        <taxon>Actinomycetes</taxon>
        <taxon>Micromonosporales</taxon>
        <taxon>Micromonosporaceae</taxon>
        <taxon>Plantactinospora</taxon>
    </lineage>
</organism>
<evidence type="ECO:0000256" key="1">
    <source>
        <dbReference type="SAM" id="MobiDB-lite"/>
    </source>
</evidence>
<accession>A0ABW1K6A0</accession>
<reference evidence="4" key="1">
    <citation type="journal article" date="2019" name="Int. J. Syst. Evol. Microbiol.">
        <title>The Global Catalogue of Microorganisms (GCM) 10K type strain sequencing project: providing services to taxonomists for standard genome sequencing and annotation.</title>
        <authorList>
            <consortium name="The Broad Institute Genomics Platform"/>
            <consortium name="The Broad Institute Genome Sequencing Center for Infectious Disease"/>
            <person name="Wu L."/>
            <person name="Ma J."/>
        </authorList>
    </citation>
    <scope>NUCLEOTIDE SEQUENCE [LARGE SCALE GENOMIC DNA]</scope>
    <source>
        <strain evidence="4">ZS-35-S2</strain>
    </source>
</reference>
<feature type="region of interest" description="Disordered" evidence="1">
    <location>
        <begin position="65"/>
        <end position="88"/>
    </location>
</feature>
<evidence type="ECO:0000313" key="3">
    <source>
        <dbReference type="EMBL" id="MFC6016528.1"/>
    </source>
</evidence>
<proteinExistence type="predicted"/>
<evidence type="ECO:0000256" key="2">
    <source>
        <dbReference type="SAM" id="Phobius"/>
    </source>
</evidence>
<keyword evidence="2" id="KW-0472">Membrane</keyword>
<dbReference type="RefSeq" id="WP_377420023.1">
    <property type="nucleotide sequence ID" value="NZ_JBHSPR010000008.1"/>
</dbReference>
<keyword evidence="4" id="KW-1185">Reference proteome</keyword>
<dbReference type="EMBL" id="JBHSPR010000008">
    <property type="protein sequence ID" value="MFC6016528.1"/>
    <property type="molecule type" value="Genomic_DNA"/>
</dbReference>
<sequence>MTVPLNRSRRNLGVLALLTIGAASVGAPLWTLVVLTLTCLMIPVAVGLHGGPALVRTLLLGDRRPVPARSTDRTRSGHRVRRSGTCSG</sequence>